<dbReference type="InterPro" id="IPR025459">
    <property type="entry name" value="DUF4279"/>
</dbReference>
<evidence type="ECO:0000313" key="1">
    <source>
        <dbReference type="EMBL" id="RMV45201.1"/>
    </source>
</evidence>
<reference evidence="1 2" key="1">
    <citation type="submission" date="2018-08" db="EMBL/GenBank/DDBJ databases">
        <title>Recombination of ecologically and evolutionarily significant loci maintains genetic cohesion in the Pseudomonas syringae species complex.</title>
        <authorList>
            <person name="Dillon M."/>
            <person name="Thakur S."/>
            <person name="Almeida R.N.D."/>
            <person name="Weir B.S."/>
            <person name="Guttman D.S."/>
        </authorList>
    </citation>
    <scope>NUCLEOTIDE SEQUENCE [LARGE SCALE GENOMIC DNA]</scope>
    <source>
        <strain evidence="1 2">ICMP 3263</strain>
    </source>
</reference>
<dbReference type="Pfam" id="PF14106">
    <property type="entry name" value="DUF4279"/>
    <property type="match status" value="1"/>
</dbReference>
<gene>
    <name evidence="1" type="ORF">ALP10_200233</name>
</gene>
<protein>
    <submittedName>
        <fullName evidence="1">Uncharacterized protein</fullName>
    </submittedName>
</protein>
<proteinExistence type="predicted"/>
<evidence type="ECO:0000313" key="2">
    <source>
        <dbReference type="Proteomes" id="UP000279173"/>
    </source>
</evidence>
<dbReference type="Proteomes" id="UP000279173">
    <property type="component" value="Unassembled WGS sequence"/>
</dbReference>
<organism evidence="1 2">
    <name type="scientific">Pseudomonas syringae pv. helianthi</name>
    <dbReference type="NCBI Taxonomy" id="251654"/>
    <lineage>
        <taxon>Bacteria</taxon>
        <taxon>Pseudomonadati</taxon>
        <taxon>Pseudomonadota</taxon>
        <taxon>Gammaproteobacteria</taxon>
        <taxon>Pseudomonadales</taxon>
        <taxon>Pseudomonadaceae</taxon>
        <taxon>Pseudomonas</taxon>
    </lineage>
</organism>
<name>A0A3M6CP99_9PSED</name>
<comment type="caution">
    <text evidence="1">The sequence shown here is derived from an EMBL/GenBank/DDBJ whole genome shotgun (WGS) entry which is preliminary data.</text>
</comment>
<sequence>MTTTGEVYFAMYGDRFEPDDVTAYVGLTATEIFRKGPRSADTALRRSSCWLVSGGRKAI</sequence>
<dbReference type="AlphaFoldDB" id="A0A3M6CP99"/>
<dbReference type="EMBL" id="RBUT01000130">
    <property type="protein sequence ID" value="RMV45201.1"/>
    <property type="molecule type" value="Genomic_DNA"/>
</dbReference>
<accession>A0A3M6CP99</accession>